<dbReference type="AlphaFoldDB" id="A0A495JSP5"/>
<proteinExistence type="predicted"/>
<dbReference type="RefSeq" id="WP_121159492.1">
    <property type="nucleotide sequence ID" value="NZ_RBKT01000001.1"/>
</dbReference>
<organism evidence="1 2">
    <name type="scientific">Micromonospora pisi</name>
    <dbReference type="NCBI Taxonomy" id="589240"/>
    <lineage>
        <taxon>Bacteria</taxon>
        <taxon>Bacillati</taxon>
        <taxon>Actinomycetota</taxon>
        <taxon>Actinomycetes</taxon>
        <taxon>Micromonosporales</taxon>
        <taxon>Micromonosporaceae</taxon>
        <taxon>Micromonospora</taxon>
    </lineage>
</organism>
<keyword evidence="2" id="KW-1185">Reference proteome</keyword>
<sequence length="95" mass="10658">MTGRPFPLNVGDIVHAEADDYHRGGNAPGHQDAMDDLHLRITHLPMDAGANDTEWITVRGIEKPMGKPELPEAEYVIRRRVLLDREPATPRGPVW</sequence>
<evidence type="ECO:0000313" key="2">
    <source>
        <dbReference type="Proteomes" id="UP000277671"/>
    </source>
</evidence>
<gene>
    <name evidence="1" type="ORF">BDK92_5777</name>
</gene>
<evidence type="ECO:0000313" key="1">
    <source>
        <dbReference type="EMBL" id="RKR91382.1"/>
    </source>
</evidence>
<reference evidence="1 2" key="1">
    <citation type="submission" date="2018-10" db="EMBL/GenBank/DDBJ databases">
        <title>Sequencing the genomes of 1000 actinobacteria strains.</title>
        <authorList>
            <person name="Klenk H.-P."/>
        </authorList>
    </citation>
    <scope>NUCLEOTIDE SEQUENCE [LARGE SCALE GENOMIC DNA]</scope>
    <source>
        <strain evidence="1 2">DSM 45175</strain>
    </source>
</reference>
<dbReference type="OrthoDB" id="3400634at2"/>
<comment type="caution">
    <text evidence="1">The sequence shown here is derived from an EMBL/GenBank/DDBJ whole genome shotgun (WGS) entry which is preliminary data.</text>
</comment>
<protein>
    <submittedName>
        <fullName evidence="1">Uncharacterized protein</fullName>
    </submittedName>
</protein>
<accession>A0A495JSP5</accession>
<dbReference type="EMBL" id="RBKT01000001">
    <property type="protein sequence ID" value="RKR91382.1"/>
    <property type="molecule type" value="Genomic_DNA"/>
</dbReference>
<dbReference type="Proteomes" id="UP000277671">
    <property type="component" value="Unassembled WGS sequence"/>
</dbReference>
<name>A0A495JSP5_9ACTN</name>